<evidence type="ECO:0000256" key="1">
    <source>
        <dbReference type="SAM" id="MobiDB-lite"/>
    </source>
</evidence>
<reference evidence="2 3" key="1">
    <citation type="submission" date="2023-07" db="EMBL/GenBank/DDBJ databases">
        <title>Sorghum-associated microbial communities from plants grown in Nebraska, USA.</title>
        <authorList>
            <person name="Schachtman D."/>
        </authorList>
    </citation>
    <scope>NUCLEOTIDE SEQUENCE [LARGE SCALE GENOMIC DNA]</scope>
    <source>
        <strain evidence="2 3">BE316</strain>
    </source>
</reference>
<feature type="compositionally biased region" description="Basic and acidic residues" evidence="1">
    <location>
        <begin position="40"/>
        <end position="58"/>
    </location>
</feature>
<gene>
    <name evidence="2" type="ORF">J2X21_000352</name>
</gene>
<evidence type="ECO:0000313" key="2">
    <source>
        <dbReference type="EMBL" id="MDR7331240.1"/>
    </source>
</evidence>
<dbReference type="EMBL" id="JAVDXV010000001">
    <property type="protein sequence ID" value="MDR7331240.1"/>
    <property type="molecule type" value="Genomic_DNA"/>
</dbReference>
<proteinExistence type="predicted"/>
<organism evidence="2 3">
    <name type="scientific">Roseateles asaccharophilus</name>
    <dbReference type="NCBI Taxonomy" id="582607"/>
    <lineage>
        <taxon>Bacteria</taxon>
        <taxon>Pseudomonadati</taxon>
        <taxon>Pseudomonadota</taxon>
        <taxon>Betaproteobacteria</taxon>
        <taxon>Burkholderiales</taxon>
        <taxon>Sphaerotilaceae</taxon>
        <taxon>Roseateles</taxon>
    </lineage>
</organism>
<protein>
    <submittedName>
        <fullName evidence="2">Uncharacterized protein</fullName>
    </submittedName>
</protein>
<name>A0ABU2A2C9_9BURK</name>
<feature type="region of interest" description="Disordered" evidence="1">
    <location>
        <begin position="21"/>
        <end position="58"/>
    </location>
</feature>
<keyword evidence="3" id="KW-1185">Reference proteome</keyword>
<evidence type="ECO:0000313" key="3">
    <source>
        <dbReference type="Proteomes" id="UP001180825"/>
    </source>
</evidence>
<dbReference type="Proteomes" id="UP001180825">
    <property type="component" value="Unassembled WGS sequence"/>
</dbReference>
<comment type="caution">
    <text evidence="2">The sequence shown here is derived from an EMBL/GenBank/DDBJ whole genome shotgun (WGS) entry which is preliminary data.</text>
</comment>
<sequence length="58" mass="6425">MANASVQQLRDTVRRVTTAHATAADPFDKAECPSAVEPGEPTRGEWEDTTFDVRQRHA</sequence>
<accession>A0ABU2A2C9</accession>
<dbReference type="RefSeq" id="WP_404666553.1">
    <property type="nucleotide sequence ID" value="NZ_JBIYEZ010000001.1"/>
</dbReference>